<keyword evidence="3" id="KW-0804">Transcription</keyword>
<dbReference type="PATRIC" id="fig|999432.5.peg.2603"/>
<comment type="caution">
    <text evidence="5">The sequence shown here is derived from an EMBL/GenBank/DDBJ whole genome shotgun (WGS) entry which is preliminary data.</text>
</comment>
<evidence type="ECO:0000259" key="4">
    <source>
        <dbReference type="PROSITE" id="PS50995"/>
    </source>
</evidence>
<dbReference type="PANTHER" id="PTHR42756:SF1">
    <property type="entry name" value="TRANSCRIPTIONAL REPRESSOR OF EMRAB OPERON"/>
    <property type="match status" value="1"/>
</dbReference>
<dbReference type="GO" id="GO:0003700">
    <property type="term" value="F:DNA-binding transcription factor activity"/>
    <property type="evidence" value="ECO:0007669"/>
    <property type="project" value="InterPro"/>
</dbReference>
<dbReference type="PRINTS" id="PR00598">
    <property type="entry name" value="HTHMARR"/>
</dbReference>
<dbReference type="AlphaFoldDB" id="A0A0E2E2T1"/>
<dbReference type="SUPFAM" id="SSF46785">
    <property type="entry name" value="Winged helix' DNA-binding domain"/>
    <property type="match status" value="1"/>
</dbReference>
<keyword evidence="1" id="KW-0805">Transcription regulation</keyword>
<dbReference type="SMART" id="SM00347">
    <property type="entry name" value="HTH_MARR"/>
    <property type="match status" value="1"/>
</dbReference>
<dbReference type="HOGENOM" id="CLU_083287_11_0_12"/>
<dbReference type="Proteomes" id="UP000011705">
    <property type="component" value="Chromosome"/>
</dbReference>
<dbReference type="EMBL" id="AGDV01000021">
    <property type="protein sequence ID" value="EMB30824.1"/>
    <property type="molecule type" value="Genomic_DNA"/>
</dbReference>
<protein>
    <recommendedName>
        <fullName evidence="4">HTH marR-type domain-containing protein</fullName>
    </recommendedName>
</protein>
<reference evidence="5" key="1">
    <citation type="submission" date="2012-01" db="EMBL/GenBank/DDBJ databases">
        <title>The Genome Sequence of Treponema denticola H-22.</title>
        <authorList>
            <consortium name="The Broad Institute Genome Sequencing Platform"/>
            <person name="Earl A."/>
            <person name="Ward D."/>
            <person name="Feldgarden M."/>
            <person name="Gevers D."/>
            <person name="Blanton J.M."/>
            <person name="Fenno C.J."/>
            <person name="Baranova O.V."/>
            <person name="Mathney J."/>
            <person name="Dewhirst F.E."/>
            <person name="Izard J."/>
            <person name="Young S.K."/>
            <person name="Zeng Q."/>
            <person name="Gargeya S."/>
            <person name="Fitzgerald M."/>
            <person name="Haas B."/>
            <person name="Abouelleil A."/>
            <person name="Alvarado L."/>
            <person name="Arachchi H.M."/>
            <person name="Berlin A."/>
            <person name="Chapman S.B."/>
            <person name="Gearin G."/>
            <person name="Goldberg J."/>
            <person name="Griggs A."/>
            <person name="Gujja S."/>
            <person name="Hansen M."/>
            <person name="Heiman D."/>
            <person name="Howarth C."/>
            <person name="Larimer J."/>
            <person name="Lui A."/>
            <person name="MacDonald P.J.P."/>
            <person name="McCowen C."/>
            <person name="Montmayeur A."/>
            <person name="Murphy C."/>
            <person name="Neiman D."/>
            <person name="Pearson M."/>
            <person name="Priest M."/>
            <person name="Roberts A."/>
            <person name="Saif S."/>
            <person name="Shea T."/>
            <person name="Sisk P."/>
            <person name="Stolte C."/>
            <person name="Sykes S."/>
            <person name="Wortman J."/>
            <person name="Nusbaum C."/>
            <person name="Birren B."/>
        </authorList>
    </citation>
    <scope>NUCLEOTIDE SEQUENCE [LARGE SCALE GENOMIC DNA]</scope>
    <source>
        <strain evidence="5">H-22</strain>
    </source>
</reference>
<dbReference type="InterPro" id="IPR000835">
    <property type="entry name" value="HTH_MarR-typ"/>
</dbReference>
<name>A0A0E2E2T1_TREDN</name>
<dbReference type="Pfam" id="PF01047">
    <property type="entry name" value="MarR"/>
    <property type="match status" value="1"/>
</dbReference>
<evidence type="ECO:0000256" key="3">
    <source>
        <dbReference type="ARBA" id="ARBA00023163"/>
    </source>
</evidence>
<dbReference type="GO" id="GO:0003677">
    <property type="term" value="F:DNA binding"/>
    <property type="evidence" value="ECO:0007669"/>
    <property type="project" value="UniProtKB-KW"/>
</dbReference>
<proteinExistence type="predicted"/>
<accession>A0A0E2E2T1</accession>
<gene>
    <name evidence="5" type="ORF">HMPREF9726_02509</name>
</gene>
<feature type="domain" description="HTH marR-type" evidence="4">
    <location>
        <begin position="4"/>
        <end position="143"/>
    </location>
</feature>
<dbReference type="PANTHER" id="PTHR42756">
    <property type="entry name" value="TRANSCRIPTIONAL REGULATOR, MARR"/>
    <property type="match status" value="1"/>
</dbReference>
<dbReference type="InterPro" id="IPR036388">
    <property type="entry name" value="WH-like_DNA-bd_sf"/>
</dbReference>
<dbReference type="InterPro" id="IPR036390">
    <property type="entry name" value="WH_DNA-bd_sf"/>
</dbReference>
<dbReference type="RefSeq" id="WP_002671707.1">
    <property type="nucleotide sequence ID" value="NZ_CM001795.1"/>
</dbReference>
<organism evidence="5">
    <name type="scientific">Treponema denticola H-22</name>
    <dbReference type="NCBI Taxonomy" id="999432"/>
    <lineage>
        <taxon>Bacteria</taxon>
        <taxon>Pseudomonadati</taxon>
        <taxon>Spirochaetota</taxon>
        <taxon>Spirochaetia</taxon>
        <taxon>Spirochaetales</taxon>
        <taxon>Treponemataceae</taxon>
        <taxon>Treponema</taxon>
    </lineage>
</organism>
<keyword evidence="2" id="KW-0238">DNA-binding</keyword>
<sequence>MKNTENLIDLYISLVEKIANGKSKILNFEGEDMNFYRGEIHIIKKIGDSPGIFSSEIARSMGITRAVIHKTLLKLEKRNLIKKEDCEKDKKIKKLFLTEKGLAAAKAHEQYHDEHDKAFFDFLSSLNADKRHIIEQFLIRANEMIEHHF</sequence>
<evidence type="ECO:0000313" key="5">
    <source>
        <dbReference type="EMBL" id="EMB30824.1"/>
    </source>
</evidence>
<dbReference type="Gene3D" id="1.10.10.10">
    <property type="entry name" value="Winged helix-like DNA-binding domain superfamily/Winged helix DNA-binding domain"/>
    <property type="match status" value="1"/>
</dbReference>
<evidence type="ECO:0000256" key="2">
    <source>
        <dbReference type="ARBA" id="ARBA00023125"/>
    </source>
</evidence>
<evidence type="ECO:0000256" key="1">
    <source>
        <dbReference type="ARBA" id="ARBA00023015"/>
    </source>
</evidence>
<dbReference type="PROSITE" id="PS50995">
    <property type="entry name" value="HTH_MARR_2"/>
    <property type="match status" value="1"/>
</dbReference>